<evidence type="ECO:0000313" key="3">
    <source>
        <dbReference type="Proteomes" id="UP000027002"/>
    </source>
</evidence>
<dbReference type="Pfam" id="PF01822">
    <property type="entry name" value="WSC"/>
    <property type="match status" value="1"/>
</dbReference>
<feature type="domain" description="WSC" evidence="1">
    <location>
        <begin position="56"/>
        <end position="98"/>
    </location>
</feature>
<evidence type="ECO:0000259" key="1">
    <source>
        <dbReference type="Pfam" id="PF01822"/>
    </source>
</evidence>
<dbReference type="GeneID" id="66067879"/>
<organism evidence="2 3">
    <name type="scientific">Ustilaginoidea virens</name>
    <name type="common">Rice false smut fungus</name>
    <name type="synonym">Villosiclava virens</name>
    <dbReference type="NCBI Taxonomy" id="1159556"/>
    <lineage>
        <taxon>Eukaryota</taxon>
        <taxon>Fungi</taxon>
        <taxon>Dikarya</taxon>
        <taxon>Ascomycota</taxon>
        <taxon>Pezizomycotina</taxon>
        <taxon>Sordariomycetes</taxon>
        <taxon>Hypocreomycetidae</taxon>
        <taxon>Hypocreales</taxon>
        <taxon>Clavicipitaceae</taxon>
        <taxon>Ustilaginoidea</taxon>
    </lineage>
</organism>
<gene>
    <name evidence="2" type="ORF">UV8b_07102</name>
</gene>
<dbReference type="KEGG" id="uvi:66067879"/>
<accession>A0A8E5MK94</accession>
<sequence>MPKYAVYHVRDLRHYSTGQYCTGASKYRGPYKQFIDNGPNRSVRASSPGDQLQALWRFFGVYNEDCYCGDNLDATAVNVVLDQCDISCPGNTYECCGGKLNARRSSSLLRRQLNASDILLSLFERISGSGSLPGGQTTTDAAPSRYITLTQALTGTNTAPTTVTIAPSGTVPGSIIIQTPLTPAGFITITLPLTGSGSVPVTVAIPPSGTIPGTVLIQTPPATGQYITITQPLTGTISVPVTITIPPRGTVPGTIIIQTPAATGPYITLTQPLTGTNNVPTTVTIPPRGTVPGTIIIQTTPGAVPYVTLTQLVTGTNVAPATITIPGSGTVPGSVIIQTPAVASYITLTQPLPGIYSVPTTITRIHCDVYKHDYSAKCHKPEQRVSNWALCDNHAGI</sequence>
<dbReference type="OrthoDB" id="4405280at2759"/>
<dbReference type="EMBL" id="CP072758">
    <property type="protein sequence ID" value="QUC22861.1"/>
    <property type="molecule type" value="Genomic_DNA"/>
</dbReference>
<dbReference type="AlphaFoldDB" id="A0A8E5MK94"/>
<keyword evidence="3" id="KW-1185">Reference proteome</keyword>
<name>A0A8E5MK94_USTVR</name>
<evidence type="ECO:0000313" key="2">
    <source>
        <dbReference type="EMBL" id="QUC22861.1"/>
    </source>
</evidence>
<dbReference type="Proteomes" id="UP000027002">
    <property type="component" value="Chromosome 6"/>
</dbReference>
<dbReference type="RefSeq" id="XP_043000534.1">
    <property type="nucleotide sequence ID" value="XM_043144599.1"/>
</dbReference>
<dbReference type="InterPro" id="IPR002889">
    <property type="entry name" value="WSC_carb-bd"/>
</dbReference>
<reference evidence="2" key="1">
    <citation type="submission" date="2020-03" db="EMBL/GenBank/DDBJ databases">
        <title>A mixture of massive structural variations and highly conserved coding sequences in Ustilaginoidea virens genome.</title>
        <authorList>
            <person name="Zhang K."/>
            <person name="Zhao Z."/>
            <person name="Zhang Z."/>
            <person name="Li Y."/>
            <person name="Hsiang T."/>
            <person name="Sun W."/>
        </authorList>
    </citation>
    <scope>NUCLEOTIDE SEQUENCE</scope>
    <source>
        <strain evidence="2">UV-8b</strain>
    </source>
</reference>
<proteinExistence type="predicted"/>
<protein>
    <recommendedName>
        <fullName evidence="1">WSC domain-containing protein</fullName>
    </recommendedName>
</protein>